<evidence type="ECO:0000313" key="7">
    <source>
        <dbReference type="Proteomes" id="UP000593567"/>
    </source>
</evidence>
<keyword evidence="2" id="KW-0677">Repeat</keyword>
<sequence>MSYIVDEHDARKLPWMPKELPPHVKVIFSCQPEEKMIVLEAAKKLWGKMEKNFLEVGKLPAEDAAVIMSHWLSSANRTLTDDQYNTTAFHEAIQWSSYLLPENYKLASAVKRVATVAFARLEKDHGEPLVRRALGYITASRKGVTFNELEDLISLDDMVMEELCVQYKLEIRRCPPALLIRLRQDLKSYVTELAADGLKTIQWSHTQYHEAAAERYLLQRDRAPSYHKAMAEYFTGMWSGKNKPTPNNEDGVPRYVASQNLTYELEKEDGTTSIVYNKRALNELPYHFINSNQFDMLKSECLCNYEWLLAKLCGSGIRTIFDDFYLAISIEPKDKDLNILLETFQLSRVVLEKDPKQLGSQLSGRLRSLIMKDVPVTSADPKVYPACHPLMAQISRSSIPTFYPSITCLTPPGGALSDILVGHTAEITAIGLTSEGMRGVSSSLDNTIKMWDLRSGKVTKTIPGVGKDVLQILVALENKVIVTSETSCVRVWDINTSQCLFSFSEFDDYAKIAISQNTKVLVCCLIGVNTMRSYNLESDFSMIKECQLENKKEGEEKAESVINKDKTLLISETTFGDQLLVAYQDEASAFTQNIKTGAVVYTLNCSTESARITALAISGEYFAAGYQFKYLKREMPYAVDIFSTSGGAFVRTLRGCDEDNIERLFINNTGSHCLCSSTSHHTWSSDLAVWNMETEEHKHLASHAGVAHIAGLVTLQYVLTSSKGESTLRLWNLSGSIIKPAPKMKQSVGVFDLVAMKDYPRYVVASATDNGPLAVWNVAKGKTSGTAVRIEHGLVDPTDIVVIRNTKAVILGRFSGENNPSQNHLRRSFPEADKGITGSSNIYQSVYIYDLRAKRFERKVPAVYIIPSRAHEFKLLNDDLLMGLSENRNQIYIWSLSTGTIAYRIKPTFQSKSDMTANHLNQEASVHMKKRQYTAKMTPWDRRTESSEKRQKRRELQLEEELKEMEEKRKERENGVEQFILSGDEKVVVASFFSHHLCVFDMEKKDHVQTLENDNSLLHLYVAALTYDGSFLVHTNYDEDDKVSYVTLWDCFEGTVRKRLKNEKDVCAIGISDDAQRVLFGKGNCELRIWEPFKKSSLRKIHGYQGMNFQFGMNKIFILKGGSKAIIYAGDISMWDLDKGVVLAVYTPDTRISAMTVAMDGQLLCFGLKDSLSVVSLRLVDNSRDGMDDMGENIMGEKIESDSSDEE</sequence>
<dbReference type="InterPro" id="IPR001680">
    <property type="entry name" value="WD40_rpt"/>
</dbReference>
<evidence type="ECO:0000256" key="3">
    <source>
        <dbReference type="PROSITE-ProRule" id="PRU00221"/>
    </source>
</evidence>
<keyword evidence="4" id="KW-0175">Coiled coil</keyword>
<keyword evidence="1 3" id="KW-0853">WD repeat</keyword>
<dbReference type="SUPFAM" id="SSF50978">
    <property type="entry name" value="WD40 repeat-like"/>
    <property type="match status" value="1"/>
</dbReference>
<dbReference type="OrthoDB" id="2325716at2759"/>
<protein>
    <recommendedName>
        <fullName evidence="5">NWD1/2-like winged helix-turn-helix domain-containing protein</fullName>
    </recommendedName>
</protein>
<dbReference type="EMBL" id="VXIV02000517">
    <property type="protein sequence ID" value="KAF6037783.1"/>
    <property type="molecule type" value="Genomic_DNA"/>
</dbReference>
<organism evidence="6 7">
    <name type="scientific">Bugula neritina</name>
    <name type="common">Brown bryozoan</name>
    <name type="synonym">Sertularia neritina</name>
    <dbReference type="NCBI Taxonomy" id="10212"/>
    <lineage>
        <taxon>Eukaryota</taxon>
        <taxon>Metazoa</taxon>
        <taxon>Spiralia</taxon>
        <taxon>Lophotrochozoa</taxon>
        <taxon>Bryozoa</taxon>
        <taxon>Gymnolaemata</taxon>
        <taxon>Cheilostomatida</taxon>
        <taxon>Flustrina</taxon>
        <taxon>Buguloidea</taxon>
        <taxon>Bugulidae</taxon>
        <taxon>Bugula</taxon>
    </lineage>
</organism>
<keyword evidence="7" id="KW-1185">Reference proteome</keyword>
<evidence type="ECO:0000259" key="5">
    <source>
        <dbReference type="Pfam" id="PF25469"/>
    </source>
</evidence>
<dbReference type="AlphaFoldDB" id="A0A7J7KHS1"/>
<evidence type="ECO:0000256" key="2">
    <source>
        <dbReference type="ARBA" id="ARBA00022737"/>
    </source>
</evidence>
<evidence type="ECO:0000256" key="1">
    <source>
        <dbReference type="ARBA" id="ARBA00022574"/>
    </source>
</evidence>
<dbReference type="InterPro" id="IPR015943">
    <property type="entry name" value="WD40/YVTN_repeat-like_dom_sf"/>
</dbReference>
<dbReference type="PROSITE" id="PS50082">
    <property type="entry name" value="WD_REPEATS_2"/>
    <property type="match status" value="1"/>
</dbReference>
<dbReference type="Gene3D" id="1.25.40.370">
    <property type="match status" value="1"/>
</dbReference>
<dbReference type="PANTHER" id="PTHR19871:SF43">
    <property type="entry name" value="SI:CH211-212K18.6"/>
    <property type="match status" value="1"/>
</dbReference>
<dbReference type="InterPro" id="IPR052752">
    <property type="entry name" value="NACHT-WD_repeat"/>
</dbReference>
<dbReference type="SMART" id="SM00320">
    <property type="entry name" value="WD40"/>
    <property type="match status" value="5"/>
</dbReference>
<dbReference type="InterPro" id="IPR057588">
    <property type="entry name" value="NWD1/2-like_WH"/>
</dbReference>
<dbReference type="PANTHER" id="PTHR19871">
    <property type="entry name" value="BETA TRANSDUCIN-RELATED PROTEIN"/>
    <property type="match status" value="1"/>
</dbReference>
<dbReference type="Gene3D" id="2.130.10.10">
    <property type="entry name" value="YVTN repeat-like/Quinoprotein amine dehydrogenase"/>
    <property type="match status" value="3"/>
</dbReference>
<proteinExistence type="predicted"/>
<feature type="repeat" description="WD" evidence="3">
    <location>
        <begin position="420"/>
        <end position="461"/>
    </location>
</feature>
<accession>A0A7J7KHS1</accession>
<feature type="coiled-coil region" evidence="4">
    <location>
        <begin position="948"/>
        <end position="978"/>
    </location>
</feature>
<dbReference type="Proteomes" id="UP000593567">
    <property type="component" value="Unassembled WGS sequence"/>
</dbReference>
<gene>
    <name evidence="6" type="ORF">EB796_003903</name>
</gene>
<name>A0A7J7KHS1_BUGNE</name>
<dbReference type="InterPro" id="IPR011047">
    <property type="entry name" value="Quinoprotein_ADH-like_sf"/>
</dbReference>
<dbReference type="SUPFAM" id="SSF50998">
    <property type="entry name" value="Quinoprotein alcohol dehydrogenase-like"/>
    <property type="match status" value="1"/>
</dbReference>
<dbReference type="Pfam" id="PF25469">
    <property type="entry name" value="WHD_NWD1"/>
    <property type="match status" value="1"/>
</dbReference>
<dbReference type="Pfam" id="PF00400">
    <property type="entry name" value="WD40"/>
    <property type="match status" value="1"/>
</dbReference>
<evidence type="ECO:0000313" key="6">
    <source>
        <dbReference type="EMBL" id="KAF6037783.1"/>
    </source>
</evidence>
<dbReference type="InterPro" id="IPR036322">
    <property type="entry name" value="WD40_repeat_dom_sf"/>
</dbReference>
<feature type="domain" description="NWD1/2-like winged helix-turn-helix" evidence="5">
    <location>
        <begin position="117"/>
        <end position="219"/>
    </location>
</feature>
<reference evidence="6" key="1">
    <citation type="submission" date="2020-06" db="EMBL/GenBank/DDBJ databases">
        <title>Draft genome of Bugula neritina, a colonial animal packing powerful symbionts and potential medicines.</title>
        <authorList>
            <person name="Rayko M."/>
        </authorList>
    </citation>
    <scope>NUCLEOTIDE SEQUENCE [LARGE SCALE GENOMIC DNA]</scope>
    <source>
        <strain evidence="6">Kwan_BN1</strain>
    </source>
</reference>
<dbReference type="PROSITE" id="PS50294">
    <property type="entry name" value="WD_REPEATS_REGION"/>
    <property type="match status" value="1"/>
</dbReference>
<evidence type="ECO:0000256" key="4">
    <source>
        <dbReference type="SAM" id="Coils"/>
    </source>
</evidence>
<comment type="caution">
    <text evidence="6">The sequence shown here is derived from an EMBL/GenBank/DDBJ whole genome shotgun (WGS) entry which is preliminary data.</text>
</comment>